<dbReference type="EMBL" id="MNCJ02000329">
    <property type="protein sequence ID" value="KAF5768351.1"/>
    <property type="molecule type" value="Genomic_DNA"/>
</dbReference>
<dbReference type="Proteomes" id="UP000215914">
    <property type="component" value="Unassembled WGS sequence"/>
</dbReference>
<reference evidence="3" key="2">
    <citation type="submission" date="2020-06" db="EMBL/GenBank/DDBJ databases">
        <title>Helianthus annuus Genome sequencing and assembly Release 2.</title>
        <authorList>
            <person name="Gouzy J."/>
            <person name="Langlade N."/>
            <person name="Munos S."/>
        </authorList>
    </citation>
    <scope>NUCLEOTIDE SEQUENCE</scope>
    <source>
        <tissue evidence="3">Leaves</tissue>
    </source>
</reference>
<dbReference type="Gene3D" id="3.40.50.2000">
    <property type="entry name" value="Glycogen Phosphorylase B"/>
    <property type="match status" value="2"/>
</dbReference>
<evidence type="ECO:0000256" key="2">
    <source>
        <dbReference type="ARBA" id="ARBA00022679"/>
    </source>
</evidence>
<accession>A0A9K3E9C2</accession>
<name>A0A9K3E9C2_HELAN</name>
<dbReference type="GO" id="GO:0080044">
    <property type="term" value="F:quercetin 7-O-glucosyltransferase activity"/>
    <property type="evidence" value="ECO:0000318"/>
    <property type="project" value="GO_Central"/>
</dbReference>
<proteinExistence type="inferred from homology"/>
<dbReference type="OrthoDB" id="5835829at2759"/>
<dbReference type="FunFam" id="3.40.50.2000:FF:000019">
    <property type="entry name" value="Glycosyltransferase"/>
    <property type="match status" value="1"/>
</dbReference>
<dbReference type="PANTHER" id="PTHR11926:SF1361">
    <property type="entry name" value="CROCETIN GLUCOSYLTRANSFERASE"/>
    <property type="match status" value="1"/>
</dbReference>
<protein>
    <submittedName>
        <fullName evidence="3">Crocetin glucosyltransferase</fullName>
        <ecNumber evidence="3">2.4.1.271</ecNumber>
    </submittedName>
</protein>
<comment type="similarity">
    <text evidence="1">Belongs to the UDP-glycosyltransferase family.</text>
</comment>
<organism evidence="3 4">
    <name type="scientific">Helianthus annuus</name>
    <name type="common">Common sunflower</name>
    <dbReference type="NCBI Taxonomy" id="4232"/>
    <lineage>
        <taxon>Eukaryota</taxon>
        <taxon>Viridiplantae</taxon>
        <taxon>Streptophyta</taxon>
        <taxon>Embryophyta</taxon>
        <taxon>Tracheophyta</taxon>
        <taxon>Spermatophyta</taxon>
        <taxon>Magnoliopsida</taxon>
        <taxon>eudicotyledons</taxon>
        <taxon>Gunneridae</taxon>
        <taxon>Pentapetalae</taxon>
        <taxon>asterids</taxon>
        <taxon>campanulids</taxon>
        <taxon>Asterales</taxon>
        <taxon>Asteraceae</taxon>
        <taxon>Asteroideae</taxon>
        <taxon>Heliantheae alliance</taxon>
        <taxon>Heliantheae</taxon>
        <taxon>Helianthus</taxon>
    </lineage>
</organism>
<evidence type="ECO:0000313" key="3">
    <source>
        <dbReference type="EMBL" id="KAF5768351.1"/>
    </source>
</evidence>
<evidence type="ECO:0000313" key="4">
    <source>
        <dbReference type="Proteomes" id="UP000215914"/>
    </source>
</evidence>
<dbReference type="EC" id="2.4.1.271" evidence="3"/>
<dbReference type="Gramene" id="mRNA:HanXRQr2_Chr14g0635411">
    <property type="protein sequence ID" value="CDS:HanXRQr2_Chr14g0635411.1"/>
    <property type="gene ID" value="HanXRQr2_Chr14g0635411"/>
</dbReference>
<gene>
    <name evidence="3" type="ORF">HanXRQr2_Chr14g0635411</name>
</gene>
<comment type="caution">
    <text evidence="3">The sequence shown here is derived from an EMBL/GenBank/DDBJ whole genome shotgun (WGS) entry which is preliminary data.</text>
</comment>
<dbReference type="PANTHER" id="PTHR11926">
    <property type="entry name" value="GLUCOSYL/GLUCURONOSYL TRANSFERASES"/>
    <property type="match status" value="1"/>
</dbReference>
<reference evidence="3" key="1">
    <citation type="journal article" date="2017" name="Nature">
        <title>The sunflower genome provides insights into oil metabolism, flowering and Asterid evolution.</title>
        <authorList>
            <person name="Badouin H."/>
            <person name="Gouzy J."/>
            <person name="Grassa C.J."/>
            <person name="Murat F."/>
            <person name="Staton S.E."/>
            <person name="Cottret L."/>
            <person name="Lelandais-Briere C."/>
            <person name="Owens G.L."/>
            <person name="Carrere S."/>
            <person name="Mayjonade B."/>
            <person name="Legrand L."/>
            <person name="Gill N."/>
            <person name="Kane N.C."/>
            <person name="Bowers J.E."/>
            <person name="Hubner S."/>
            <person name="Bellec A."/>
            <person name="Berard A."/>
            <person name="Berges H."/>
            <person name="Blanchet N."/>
            <person name="Boniface M.C."/>
            <person name="Brunel D."/>
            <person name="Catrice O."/>
            <person name="Chaidir N."/>
            <person name="Claudel C."/>
            <person name="Donnadieu C."/>
            <person name="Faraut T."/>
            <person name="Fievet G."/>
            <person name="Helmstetter N."/>
            <person name="King M."/>
            <person name="Knapp S.J."/>
            <person name="Lai Z."/>
            <person name="Le Paslier M.C."/>
            <person name="Lippi Y."/>
            <person name="Lorenzon L."/>
            <person name="Mandel J.R."/>
            <person name="Marage G."/>
            <person name="Marchand G."/>
            <person name="Marquand E."/>
            <person name="Bret-Mestries E."/>
            <person name="Morien E."/>
            <person name="Nambeesan S."/>
            <person name="Nguyen T."/>
            <person name="Pegot-Espagnet P."/>
            <person name="Pouilly N."/>
            <person name="Raftis F."/>
            <person name="Sallet E."/>
            <person name="Schiex T."/>
            <person name="Thomas J."/>
            <person name="Vandecasteele C."/>
            <person name="Vares D."/>
            <person name="Vear F."/>
            <person name="Vautrin S."/>
            <person name="Crespi M."/>
            <person name="Mangin B."/>
            <person name="Burke J.M."/>
            <person name="Salse J."/>
            <person name="Munos S."/>
            <person name="Vincourt P."/>
            <person name="Rieseberg L.H."/>
            <person name="Langlade N.B."/>
        </authorList>
    </citation>
    <scope>NUCLEOTIDE SEQUENCE</scope>
    <source>
        <tissue evidence="3">Leaves</tissue>
    </source>
</reference>
<dbReference type="AlphaFoldDB" id="A0A9K3E9C2"/>
<sequence>MTDHRKNKIMIVAYPNQGHINPSLRFAKSLVKMGVDVTFSTSVSVIRRIDMQTTHHSLTFAPFSDGHDDGQKSTTTFQQHYSDFATNGVYAVKEIISSAAATGQPFDDLVYTSAVPWAAKVAHAHNLKSTLLWCQPASVLDIYYYYFNGYEELISCNNNNPTFPINLPGLPSLTIADLPSFMWSSCPKEHKFIMDFMKDHVDVLKIFPRILVNTIDELEIDPIRAIEKVVMLPVGPLVPSELFEGSGPSNSPFSCDLFEKPIEDYIKWLNTKPKSSVVYVSFGSMATLSIEQVEEMASGLVESGRPFLWVIRDSGQVGKLSKIEELKKQGMIVSWCSQVEVLNHQAIGCFLMHGGWNSTMEALATGVPTVVYSQWSDQATNAKMIEDVWKTGVKVKRRKEDGMVEGKEIKRCVEMVMEDEEVRRNAKKWRELARKAISNGGSSAINLKAFLDDA</sequence>
<dbReference type="CDD" id="cd03784">
    <property type="entry name" value="GT1_Gtf-like"/>
    <property type="match status" value="1"/>
</dbReference>
<keyword evidence="3" id="KW-0328">Glycosyltransferase</keyword>
<dbReference type="GO" id="GO:0080043">
    <property type="term" value="F:quercetin 3-O-glucosyltransferase activity"/>
    <property type="evidence" value="ECO:0000318"/>
    <property type="project" value="GO_Central"/>
</dbReference>
<dbReference type="SUPFAM" id="SSF53756">
    <property type="entry name" value="UDP-Glycosyltransferase/glycogen phosphorylase"/>
    <property type="match status" value="1"/>
</dbReference>
<dbReference type="Pfam" id="PF00201">
    <property type="entry name" value="UDPGT"/>
    <property type="match status" value="1"/>
</dbReference>
<evidence type="ECO:0000256" key="1">
    <source>
        <dbReference type="ARBA" id="ARBA00009995"/>
    </source>
</evidence>
<keyword evidence="2 3" id="KW-0808">Transferase</keyword>
<keyword evidence="4" id="KW-1185">Reference proteome</keyword>
<dbReference type="InterPro" id="IPR002213">
    <property type="entry name" value="UDP_glucos_trans"/>
</dbReference>
<dbReference type="GO" id="GO:0005737">
    <property type="term" value="C:cytoplasm"/>
    <property type="evidence" value="ECO:0000318"/>
    <property type="project" value="GO_Central"/>
</dbReference>